<evidence type="ECO:0000256" key="11">
    <source>
        <dbReference type="ARBA" id="ARBA00023167"/>
    </source>
</evidence>
<dbReference type="SUPFAM" id="SSF55347">
    <property type="entry name" value="Glyceraldehyde-3-phosphate dehydrogenase-like, C-terminal domain"/>
    <property type="match status" value="1"/>
</dbReference>
<keyword evidence="7" id="KW-0028">Amino-acid biosynthesis</keyword>
<name>A0A0K3CJU2_RHOTO</name>
<accession>A0A0K3CJU2</accession>
<dbReference type="Gene3D" id="3.40.50.720">
    <property type="entry name" value="NAD(P)-binding Rossmann-like Domain"/>
    <property type="match status" value="1"/>
</dbReference>
<organism evidence="16 17">
    <name type="scientific">Rhodotorula toruloides</name>
    <name type="common">Yeast</name>
    <name type="synonym">Rhodosporidium toruloides</name>
    <dbReference type="NCBI Taxonomy" id="5286"/>
    <lineage>
        <taxon>Eukaryota</taxon>
        <taxon>Fungi</taxon>
        <taxon>Dikarya</taxon>
        <taxon>Basidiomycota</taxon>
        <taxon>Pucciniomycotina</taxon>
        <taxon>Microbotryomycetes</taxon>
        <taxon>Sporidiobolales</taxon>
        <taxon>Sporidiobolaceae</taxon>
        <taxon>Rhodotorula</taxon>
    </lineage>
</organism>
<dbReference type="EC" id="1.1.1.3" evidence="5"/>
<proteinExistence type="inferred from homology"/>
<dbReference type="Pfam" id="PF03447">
    <property type="entry name" value="NAD_binding_3"/>
    <property type="match status" value="1"/>
</dbReference>
<evidence type="ECO:0000256" key="8">
    <source>
        <dbReference type="ARBA" id="ARBA00022697"/>
    </source>
</evidence>
<dbReference type="PANTHER" id="PTHR43070">
    <property type="match status" value="1"/>
</dbReference>
<comment type="similarity">
    <text evidence="4">Belongs to the homoserine dehydrogenase family.</text>
</comment>
<comment type="pathway">
    <text evidence="3">Amino-acid biosynthesis; L-methionine biosynthesis via de novo pathway; L-homoserine from L-aspartate: step 3/3.</text>
</comment>
<comment type="pathway">
    <text evidence="2">Amino-acid biosynthesis; L-threonine biosynthesis; L-threonine from L-aspartate: step 3/5.</text>
</comment>
<keyword evidence="17" id="KW-1185">Reference proteome</keyword>
<sequence length="467" mass="50033">MVVVGREALGLLSPFTLAQVGRLGRAGTRSDCSSACLTLSLALFNESTSPAHPPSPPRLLFISYKLLQLTAALYCFVKRTYVAKVGVALVGVGLVGKEVVRLLLSPSLRQVFDIVLLSNSKHAVLLESNVQLDADALLSLLPPSSSPLPPSSPQATYLPADPDHLVDLLAERSRATSQHIILVDCTSSELIASLYPRTISSSLSVVTPNKRAFSSSASLYDDVQSSLRRPDAGLCYYEATCGAGLPVLTTVRDLVATGDEVVKVEAVLSGTLSYLFNQYSTVEPPKERMRFSELVWDAWKNGHTEPHPADDLSGRDVARKLTILARLAPPSSANLPDGYASAETQSLVPPNLTDVTDPAAFVDGLAAHDEEFERLRREAEGEGKVLRYVGLLDRSTGTIKCGLEKFAHSHPFASLSGSYLSLAIYTRRYSSSPLVIQGPGYPLSVTAGAVVADTIRVAERYGAKVGL</sequence>
<comment type="cofactor">
    <cofactor evidence="1">
        <name>a metal cation</name>
        <dbReference type="ChEBI" id="CHEBI:25213"/>
    </cofactor>
</comment>
<keyword evidence="11" id="KW-0486">Methionine biosynthesis</keyword>
<evidence type="ECO:0000256" key="7">
    <source>
        <dbReference type="ARBA" id="ARBA00022605"/>
    </source>
</evidence>
<reference evidence="16 17" key="1">
    <citation type="submission" date="2015-07" db="EMBL/GenBank/DDBJ databases">
        <authorList>
            <person name="Cajimat M.N.B."/>
            <person name="Milazzo M.L."/>
            <person name="Fulhorst C.F."/>
        </authorList>
    </citation>
    <scope>NUCLEOTIDE SEQUENCE [LARGE SCALE GENOMIC DNA]</scope>
    <source>
        <strain evidence="16">Single colony</strain>
    </source>
</reference>
<dbReference type="GO" id="GO:0009090">
    <property type="term" value="P:homoserine biosynthetic process"/>
    <property type="evidence" value="ECO:0007669"/>
    <property type="project" value="TreeGrafter"/>
</dbReference>
<dbReference type="InterPro" id="IPR005106">
    <property type="entry name" value="Asp/hSer_DH_NAD-bd"/>
</dbReference>
<dbReference type="GO" id="GO:0009086">
    <property type="term" value="P:methionine biosynthetic process"/>
    <property type="evidence" value="ECO:0007669"/>
    <property type="project" value="UniProtKB-KW"/>
</dbReference>
<dbReference type="GO" id="GO:0004412">
    <property type="term" value="F:homoserine dehydrogenase activity"/>
    <property type="evidence" value="ECO:0007669"/>
    <property type="project" value="UniProtKB-EC"/>
</dbReference>
<dbReference type="GO" id="GO:0009088">
    <property type="term" value="P:threonine biosynthetic process"/>
    <property type="evidence" value="ECO:0007669"/>
    <property type="project" value="UniProtKB-UniPathway"/>
</dbReference>
<dbReference type="Gene3D" id="3.30.360.10">
    <property type="entry name" value="Dihydrodipicolinate Reductase, domain 2"/>
    <property type="match status" value="1"/>
</dbReference>
<evidence type="ECO:0000256" key="4">
    <source>
        <dbReference type="ARBA" id="ARBA00006753"/>
    </source>
</evidence>
<dbReference type="OMA" id="NICTAKS"/>
<keyword evidence="10" id="KW-0560">Oxidoreductase</keyword>
<evidence type="ECO:0000259" key="15">
    <source>
        <dbReference type="Pfam" id="PF03447"/>
    </source>
</evidence>
<evidence type="ECO:0000256" key="5">
    <source>
        <dbReference type="ARBA" id="ARBA00013213"/>
    </source>
</evidence>
<protein>
    <recommendedName>
        <fullName evidence="6">Homoserine dehydrogenase</fullName>
        <ecNumber evidence="5">1.1.1.3</ecNumber>
    </recommendedName>
</protein>
<evidence type="ECO:0000256" key="12">
    <source>
        <dbReference type="ARBA" id="ARBA00048841"/>
    </source>
</evidence>
<evidence type="ECO:0000259" key="14">
    <source>
        <dbReference type="Pfam" id="PF00742"/>
    </source>
</evidence>
<dbReference type="Proteomes" id="UP000199069">
    <property type="component" value="Unassembled WGS sequence"/>
</dbReference>
<evidence type="ECO:0000256" key="10">
    <source>
        <dbReference type="ARBA" id="ARBA00023002"/>
    </source>
</evidence>
<evidence type="ECO:0000256" key="6">
    <source>
        <dbReference type="ARBA" id="ARBA00013376"/>
    </source>
</evidence>
<feature type="domain" description="Homoserine dehydrogenase catalytic" evidence="14">
    <location>
        <begin position="246"/>
        <end position="455"/>
    </location>
</feature>
<evidence type="ECO:0000256" key="2">
    <source>
        <dbReference type="ARBA" id="ARBA00005056"/>
    </source>
</evidence>
<dbReference type="InterPro" id="IPR036291">
    <property type="entry name" value="NAD(P)-bd_dom_sf"/>
</dbReference>
<evidence type="ECO:0000256" key="1">
    <source>
        <dbReference type="ARBA" id="ARBA00001920"/>
    </source>
</evidence>
<evidence type="ECO:0000256" key="3">
    <source>
        <dbReference type="ARBA" id="ARBA00005062"/>
    </source>
</evidence>
<dbReference type="GO" id="GO:0050661">
    <property type="term" value="F:NADP binding"/>
    <property type="evidence" value="ECO:0007669"/>
    <property type="project" value="InterPro"/>
</dbReference>
<evidence type="ECO:0000313" key="16">
    <source>
        <dbReference type="EMBL" id="CTR09203.1"/>
    </source>
</evidence>
<dbReference type="InterPro" id="IPR011147">
    <property type="entry name" value="Bifunc_Aspkin/hSer_DH"/>
</dbReference>
<evidence type="ECO:0000256" key="9">
    <source>
        <dbReference type="ARBA" id="ARBA00022857"/>
    </source>
</evidence>
<dbReference type="PANTHER" id="PTHR43070:SF5">
    <property type="entry name" value="HOMOSERINE DEHYDROGENASE"/>
    <property type="match status" value="1"/>
</dbReference>
<dbReference type="EMBL" id="CWKI01000009">
    <property type="protein sequence ID" value="CTR09203.1"/>
    <property type="molecule type" value="Genomic_DNA"/>
</dbReference>
<dbReference type="UniPathway" id="UPA00051">
    <property type="reaction ID" value="UER00465"/>
</dbReference>
<keyword evidence="8" id="KW-0791">Threonine biosynthesis</keyword>
<evidence type="ECO:0000256" key="13">
    <source>
        <dbReference type="ARBA" id="ARBA00059589"/>
    </source>
</evidence>
<comment type="function">
    <text evidence="13">Catalyzes the conversion of L-aspartate-beta-semialdehyde (L-Asa) to L-homoserine (L-Hse), the third step in the biosynthesis of amino acids that derive from aspartate (the aspartate family of amino acids), including methioinine and threonine, the latter of which is a precursor to isoleucine; production of homoserine leads to a branch-point in the pathway as it can either be O-phosphorylated for processing to threonine, or O-acylated for processing to methionine.</text>
</comment>
<keyword evidence="9" id="KW-0521">NADP</keyword>
<dbReference type="UniPathway" id="UPA00050">
    <property type="reaction ID" value="UER00063"/>
</dbReference>
<feature type="domain" description="Aspartate/homoserine dehydrogenase NAD-binding" evidence="15">
    <location>
        <begin position="91"/>
        <end position="219"/>
    </location>
</feature>
<dbReference type="STRING" id="5286.A0A0K3CJU2"/>
<dbReference type="FunFam" id="3.30.360.10:FF:000006">
    <property type="entry name" value="Bifunctional aspartokinase/homoserine dehydrogenase"/>
    <property type="match status" value="1"/>
</dbReference>
<dbReference type="Pfam" id="PF00742">
    <property type="entry name" value="Homoserine_dh"/>
    <property type="match status" value="1"/>
</dbReference>
<comment type="catalytic activity">
    <reaction evidence="12">
        <text>L-homoserine + NADP(+) = L-aspartate 4-semialdehyde + NADPH + H(+)</text>
        <dbReference type="Rhea" id="RHEA:15761"/>
        <dbReference type="ChEBI" id="CHEBI:15378"/>
        <dbReference type="ChEBI" id="CHEBI:57476"/>
        <dbReference type="ChEBI" id="CHEBI:57783"/>
        <dbReference type="ChEBI" id="CHEBI:58349"/>
        <dbReference type="ChEBI" id="CHEBI:537519"/>
        <dbReference type="EC" id="1.1.1.3"/>
    </reaction>
    <physiologicalReaction direction="right-to-left" evidence="12">
        <dbReference type="Rhea" id="RHEA:15763"/>
    </physiologicalReaction>
</comment>
<dbReference type="SUPFAM" id="SSF51735">
    <property type="entry name" value="NAD(P)-binding Rossmann-fold domains"/>
    <property type="match status" value="1"/>
</dbReference>
<evidence type="ECO:0000313" key="17">
    <source>
        <dbReference type="Proteomes" id="UP000199069"/>
    </source>
</evidence>
<gene>
    <name evidence="16" type="primary">FGENESH: predicted gene_9.410</name>
    <name evidence="16" type="ORF">BN2166_0050640</name>
</gene>
<dbReference type="AlphaFoldDB" id="A0A0K3CJU2"/>
<dbReference type="InterPro" id="IPR001342">
    <property type="entry name" value="HDH_cat"/>
</dbReference>